<evidence type="ECO:0000256" key="3">
    <source>
        <dbReference type="ARBA" id="ARBA00023274"/>
    </source>
</evidence>
<dbReference type="Proteomes" id="UP000243425">
    <property type="component" value="Nucleomorph 1"/>
</dbReference>
<dbReference type="Gene3D" id="3.40.1370.10">
    <property type="match status" value="1"/>
</dbReference>
<dbReference type="PANTHER" id="PTHR19431">
    <property type="entry name" value="60S RIBOSOMAL PROTEIN L4"/>
    <property type="match status" value="1"/>
</dbReference>
<dbReference type="GO" id="GO:0006412">
    <property type="term" value="P:translation"/>
    <property type="evidence" value="ECO:0007669"/>
    <property type="project" value="InterPro"/>
</dbReference>
<name>Q3LWC7_BIGNA</name>
<keyword evidence="2 4" id="KW-0689">Ribosomal protein</keyword>
<dbReference type="InterPro" id="IPR023574">
    <property type="entry name" value="Ribosomal_uL4_dom_sf"/>
</dbReference>
<dbReference type="SUPFAM" id="SSF52166">
    <property type="entry name" value="Ribosomal protein L4"/>
    <property type="match status" value="1"/>
</dbReference>
<dbReference type="RefSeq" id="XP_001712850.1">
    <property type="nucleotide sequence ID" value="XM_001712798.1"/>
</dbReference>
<gene>
    <name evidence="4" type="primary">rpl4A</name>
</gene>
<dbReference type="GeneID" id="5788380"/>
<evidence type="ECO:0000256" key="2">
    <source>
        <dbReference type="ARBA" id="ARBA00022980"/>
    </source>
</evidence>
<dbReference type="InterPro" id="IPR045240">
    <property type="entry name" value="Ribosomal_uL4_euk/arch"/>
</dbReference>
<evidence type="ECO:0000313" key="4">
    <source>
        <dbReference type="EMBL" id="ABA27238.1"/>
    </source>
</evidence>
<accession>Q3LWC7</accession>
<geneLocation type="nucleomorph" evidence="4"/>
<dbReference type="GO" id="GO:0003735">
    <property type="term" value="F:structural constituent of ribosome"/>
    <property type="evidence" value="ECO:0007669"/>
    <property type="project" value="InterPro"/>
</dbReference>
<dbReference type="Pfam" id="PF00573">
    <property type="entry name" value="Ribosomal_L4"/>
    <property type="match status" value="1"/>
</dbReference>
<dbReference type="EMBL" id="DQ158856">
    <property type="protein sequence ID" value="ABA27238.1"/>
    <property type="molecule type" value="Genomic_DNA"/>
</dbReference>
<keyword evidence="4" id="KW-0542">Nucleomorph</keyword>
<proteinExistence type="inferred from homology"/>
<reference evidence="4 5" key="1">
    <citation type="journal article" date="2006" name="Proc. Natl. Acad. Sci. U.S.A.">
        <title>Complete nucleotide sequence of the chlorarachniophyte nucleomorph: nature's smallest nucleus.</title>
        <authorList>
            <person name="Gilson P.R."/>
            <person name="Su V."/>
            <person name="Slamovits C.H."/>
            <person name="Reith M.E."/>
            <person name="Keeling P.J."/>
            <person name="McFadden G.I."/>
        </authorList>
    </citation>
    <scope>NUCLEOTIDE SEQUENCE [LARGE SCALE GENOMIC DNA]</scope>
    <source>
        <strain evidence="5">CCMP621</strain>
    </source>
</reference>
<protein>
    <submittedName>
        <fullName evidence="4">Ribosomal protein L4A</fullName>
    </submittedName>
</protein>
<sequence>MSQQKSFIKFNVIGLNTQRNNSVIVKNIKNIEINLKNLNMYINNLYNSRIHKNIKYNNSGNQVSAKSWGPGRGLARIPRIKGSGTRKAGQGALANMCRGGRLFGNRNYSKKWNIKTNRKVKVSAFKTALLSTLFETLVVSRGHSLKDVKNFPMIIDSILKYIWHPSELLMLLKLYGGYSDFKKAMISHAKRKKHLASSNTCKNGPLIIVDQVGDLFYLTQNTAGLEVCCFSKISIQKVSVIILVYFGRKNWPFLYFFKKIIFINDRNARFLLYIDRLF</sequence>
<comment type="similarity">
    <text evidence="1">Belongs to the universal ribosomal protein uL4 family.</text>
</comment>
<evidence type="ECO:0000256" key="1">
    <source>
        <dbReference type="ARBA" id="ARBA00010528"/>
    </source>
</evidence>
<organism evidence="4 5">
    <name type="scientific">Bigelowiella natans</name>
    <name type="common">Pedinomonas minutissima</name>
    <name type="synonym">Chlorarachnion sp. (strain CCMP621)</name>
    <dbReference type="NCBI Taxonomy" id="227086"/>
    <lineage>
        <taxon>Eukaryota</taxon>
        <taxon>Sar</taxon>
        <taxon>Rhizaria</taxon>
        <taxon>Cercozoa</taxon>
        <taxon>Chlorarachniophyceae</taxon>
        <taxon>Bigelowiella</taxon>
    </lineage>
</organism>
<dbReference type="GO" id="GO:1990904">
    <property type="term" value="C:ribonucleoprotein complex"/>
    <property type="evidence" value="ECO:0007669"/>
    <property type="project" value="UniProtKB-KW"/>
</dbReference>
<dbReference type="InterPro" id="IPR002136">
    <property type="entry name" value="Ribosomal_uL4"/>
</dbReference>
<dbReference type="AlphaFoldDB" id="Q3LWC7"/>
<keyword evidence="3" id="KW-0687">Ribonucleoprotein</keyword>
<evidence type="ECO:0000313" key="5">
    <source>
        <dbReference type="Proteomes" id="UP000243425"/>
    </source>
</evidence>
<dbReference type="GO" id="GO:0005840">
    <property type="term" value="C:ribosome"/>
    <property type="evidence" value="ECO:0007669"/>
    <property type="project" value="UniProtKB-KW"/>
</dbReference>